<dbReference type="PANTHER" id="PTHR43707:SF1">
    <property type="entry name" value="HISTIDINE--TRNA LIGASE, MITOCHONDRIAL-RELATED"/>
    <property type="match status" value="1"/>
</dbReference>
<sequence length="508" mass="57177">MKKRIERLRGMHDVLPEAYRRQAQVVDRVRALLEKAGYDPVDTPALERSDLFQASFGQEAWQNLYAFQLHQRELCLRPEYTASICRLYLEHYQQSPLPLRFQYVGPVFRYEAPGRGRYRQHTQLGVELFGGQPLRADGEIVQLACDILHELGIARYRLELGHVGVASGFIERLHLDVQTARLLLSLMEQISRSPEGEQAAQARLEALYPERSLTPPLPAAEAARGRRLASSDGSNQLVAALLNSFSLPFGDEDSRREIAERFLWKIGRSEQRARVFSALEFLRRLRALAGPPPEVFQELRQLLQSYKLDDDPLEELEQLVTTLMEVTGVDRRQITLNLALGRGVSYYTGLLFEIHASDQEGLDLQLCGGGRYDHLVEAVGGTREVRACGFAFGLERLISLMPASQWHQPGRTQALVIPVGKHDLAYACHVARLARSEGGIIAELDVNARGVSNALRQASQRGFRLALIVGEEERQANTIRLHDLLSGEERLVAYRDLAVALREGGYRA</sequence>
<dbReference type="PIRSF" id="PIRSF001549">
    <property type="entry name" value="His-tRNA_synth"/>
    <property type="match status" value="1"/>
</dbReference>
<evidence type="ECO:0000259" key="9">
    <source>
        <dbReference type="PROSITE" id="PS50862"/>
    </source>
</evidence>
<dbReference type="GO" id="GO:0005737">
    <property type="term" value="C:cytoplasm"/>
    <property type="evidence" value="ECO:0007669"/>
    <property type="project" value="UniProtKB-SubCell"/>
</dbReference>
<dbReference type="Proteomes" id="UP000248706">
    <property type="component" value="Unassembled WGS sequence"/>
</dbReference>
<feature type="binding site" evidence="8">
    <location>
        <position position="109"/>
    </location>
    <ligand>
        <name>L-histidine</name>
        <dbReference type="ChEBI" id="CHEBI:57595"/>
    </ligand>
</feature>
<keyword evidence="4 7" id="KW-0067">ATP-binding</keyword>
<dbReference type="SUPFAM" id="SSF52954">
    <property type="entry name" value="Class II aaRS ABD-related"/>
    <property type="match status" value="1"/>
</dbReference>
<keyword evidence="7" id="KW-0436">Ligase</keyword>
<protein>
    <recommendedName>
        <fullName evidence="7">Histidine--tRNA ligase</fullName>
        <ecNumber evidence="7">6.1.1.21</ecNumber>
    </recommendedName>
    <alternativeName>
        <fullName evidence="7">Histidyl-tRNA synthetase</fullName>
        <shortName evidence="7">HisRS</shortName>
    </alternativeName>
</protein>
<feature type="binding site" evidence="8">
    <location>
        <begin position="79"/>
        <end position="81"/>
    </location>
    <ligand>
        <name>L-histidine</name>
        <dbReference type="ChEBI" id="CHEBI:57595"/>
    </ligand>
</feature>
<evidence type="ECO:0000256" key="1">
    <source>
        <dbReference type="ARBA" id="ARBA00008226"/>
    </source>
</evidence>
<dbReference type="Pfam" id="PF03129">
    <property type="entry name" value="HGTP_anticodon"/>
    <property type="match status" value="1"/>
</dbReference>
<evidence type="ECO:0000256" key="2">
    <source>
        <dbReference type="ARBA" id="ARBA00022490"/>
    </source>
</evidence>
<keyword evidence="7" id="KW-0648">Protein biosynthesis</keyword>
<comment type="similarity">
    <text evidence="1 7">Belongs to the class-II aminoacyl-tRNA synthetase family.</text>
</comment>
<evidence type="ECO:0000256" key="6">
    <source>
        <dbReference type="ARBA" id="ARBA00047639"/>
    </source>
</evidence>
<dbReference type="HAMAP" id="MF_00127">
    <property type="entry name" value="His_tRNA_synth"/>
    <property type="match status" value="1"/>
</dbReference>
<dbReference type="SUPFAM" id="SSF55681">
    <property type="entry name" value="Class II aaRS and biotin synthetases"/>
    <property type="match status" value="1"/>
</dbReference>
<dbReference type="Gene3D" id="3.30.930.10">
    <property type="entry name" value="Bira Bifunctional Protein, Domain 2"/>
    <property type="match status" value="1"/>
</dbReference>
<proteinExistence type="inferred from homology"/>
<dbReference type="InterPro" id="IPR004516">
    <property type="entry name" value="HisRS/HisZ"/>
</dbReference>
<feature type="binding site" evidence="8">
    <location>
        <position position="342"/>
    </location>
    <ligand>
        <name>L-histidine</name>
        <dbReference type="ChEBI" id="CHEBI:57595"/>
    </ligand>
</feature>
<dbReference type="OrthoDB" id="9800814at2"/>
<keyword evidence="5 7" id="KW-0030">Aminoacyl-tRNA synthetase</keyword>
<feature type="domain" description="Aminoacyl-transfer RNA synthetases class-II family profile" evidence="9">
    <location>
        <begin position="1"/>
        <end position="418"/>
    </location>
</feature>
<keyword evidence="11" id="KW-1185">Reference proteome</keyword>
<dbReference type="Gene3D" id="3.40.50.800">
    <property type="entry name" value="Anticodon-binding domain"/>
    <property type="match status" value="1"/>
</dbReference>
<dbReference type="InterPro" id="IPR045864">
    <property type="entry name" value="aa-tRNA-synth_II/BPL/LPL"/>
</dbReference>
<dbReference type="InterPro" id="IPR006195">
    <property type="entry name" value="aa-tRNA-synth_II"/>
</dbReference>
<dbReference type="InterPro" id="IPR041715">
    <property type="entry name" value="HisRS-like_core"/>
</dbReference>
<feature type="binding site" evidence="8">
    <location>
        <position position="127"/>
    </location>
    <ligand>
        <name>L-histidine</name>
        <dbReference type="ChEBI" id="CHEBI:57595"/>
    </ligand>
</feature>
<comment type="caution">
    <text evidence="10">The sequence shown here is derived from an EMBL/GenBank/DDBJ whole genome shotgun (WGS) entry which is preliminary data.</text>
</comment>
<dbReference type="RefSeq" id="WP_112426525.1">
    <property type="nucleotide sequence ID" value="NZ_MCIF01000002.1"/>
</dbReference>
<dbReference type="EC" id="6.1.1.21" evidence="7"/>
<keyword evidence="3 7" id="KW-0547">Nucleotide-binding</keyword>
<reference evidence="10 11" key="1">
    <citation type="submission" date="2016-08" db="EMBL/GenBank/DDBJ databases">
        <title>Analysis of Carbohydrate Active Enzymes in Thermogemmatispora T81 Reveals Carbohydrate Degradation Ability.</title>
        <authorList>
            <person name="Tomazini A."/>
            <person name="Lal S."/>
            <person name="Stott M."/>
            <person name="Henrissat B."/>
            <person name="Polikarpov I."/>
            <person name="Sparling R."/>
            <person name="Levin D.B."/>
        </authorList>
    </citation>
    <scope>NUCLEOTIDE SEQUENCE [LARGE SCALE GENOMIC DNA]</scope>
    <source>
        <strain evidence="10 11">T81</strain>
    </source>
</reference>
<dbReference type="CDD" id="cd00773">
    <property type="entry name" value="HisRS-like_core"/>
    <property type="match status" value="1"/>
</dbReference>
<evidence type="ECO:0000313" key="10">
    <source>
        <dbReference type="EMBL" id="RAQ94538.1"/>
    </source>
</evidence>
<evidence type="ECO:0000256" key="7">
    <source>
        <dbReference type="HAMAP-Rule" id="MF_00127"/>
    </source>
</evidence>
<feature type="binding site" evidence="8">
    <location>
        <begin position="346"/>
        <end position="347"/>
    </location>
    <ligand>
        <name>L-histidine</name>
        <dbReference type="ChEBI" id="CHEBI:57595"/>
    </ligand>
</feature>
<evidence type="ECO:0000256" key="5">
    <source>
        <dbReference type="ARBA" id="ARBA00023146"/>
    </source>
</evidence>
<dbReference type="InterPro" id="IPR036621">
    <property type="entry name" value="Anticodon-bd_dom_sf"/>
</dbReference>
<comment type="subcellular location">
    <subcellularLocation>
        <location evidence="7">Cytoplasm</location>
    </subcellularLocation>
</comment>
<dbReference type="EMBL" id="MCIF01000002">
    <property type="protein sequence ID" value="RAQ94538.1"/>
    <property type="molecule type" value="Genomic_DNA"/>
</dbReference>
<dbReference type="PANTHER" id="PTHR43707">
    <property type="entry name" value="HISTIDYL-TRNA SYNTHETASE"/>
    <property type="match status" value="1"/>
</dbReference>
<organism evidence="10 11">
    <name type="scientific">Thermogemmatispora tikiterensis</name>
    <dbReference type="NCBI Taxonomy" id="1825093"/>
    <lineage>
        <taxon>Bacteria</taxon>
        <taxon>Bacillati</taxon>
        <taxon>Chloroflexota</taxon>
        <taxon>Ktedonobacteria</taxon>
        <taxon>Thermogemmatisporales</taxon>
        <taxon>Thermogemmatisporaceae</taxon>
        <taxon>Thermogemmatispora</taxon>
    </lineage>
</organism>
<comment type="subunit">
    <text evidence="7">Homodimer.</text>
</comment>
<accession>A0A328VAD0</accession>
<dbReference type="Pfam" id="PF13393">
    <property type="entry name" value="tRNA-synt_His"/>
    <property type="match status" value="2"/>
</dbReference>
<feature type="binding site" evidence="8">
    <location>
        <position position="123"/>
    </location>
    <ligand>
        <name>L-histidine</name>
        <dbReference type="ChEBI" id="CHEBI:57595"/>
    </ligand>
</feature>
<evidence type="ECO:0000313" key="11">
    <source>
        <dbReference type="Proteomes" id="UP000248706"/>
    </source>
</evidence>
<keyword evidence="2 7" id="KW-0963">Cytoplasm</keyword>
<dbReference type="AlphaFoldDB" id="A0A328VAD0"/>
<dbReference type="GO" id="GO:0006427">
    <property type="term" value="P:histidyl-tRNA aminoacylation"/>
    <property type="evidence" value="ECO:0007669"/>
    <property type="project" value="UniProtKB-UniRule"/>
</dbReference>
<dbReference type="PROSITE" id="PS50862">
    <property type="entry name" value="AA_TRNA_LIGASE_II"/>
    <property type="match status" value="1"/>
</dbReference>
<comment type="catalytic activity">
    <reaction evidence="6 7">
        <text>tRNA(His) + L-histidine + ATP = L-histidyl-tRNA(His) + AMP + diphosphate + H(+)</text>
        <dbReference type="Rhea" id="RHEA:17313"/>
        <dbReference type="Rhea" id="RHEA-COMP:9665"/>
        <dbReference type="Rhea" id="RHEA-COMP:9689"/>
        <dbReference type="ChEBI" id="CHEBI:15378"/>
        <dbReference type="ChEBI" id="CHEBI:30616"/>
        <dbReference type="ChEBI" id="CHEBI:33019"/>
        <dbReference type="ChEBI" id="CHEBI:57595"/>
        <dbReference type="ChEBI" id="CHEBI:78442"/>
        <dbReference type="ChEBI" id="CHEBI:78527"/>
        <dbReference type="ChEBI" id="CHEBI:456215"/>
        <dbReference type="EC" id="6.1.1.21"/>
    </reaction>
</comment>
<name>A0A328VAD0_9CHLR</name>
<evidence type="ECO:0000256" key="8">
    <source>
        <dbReference type="PIRSR" id="PIRSR001549-1"/>
    </source>
</evidence>
<evidence type="ECO:0000256" key="4">
    <source>
        <dbReference type="ARBA" id="ARBA00022840"/>
    </source>
</evidence>
<gene>
    <name evidence="7" type="primary">hisS</name>
    <name evidence="10" type="ORF">A4R35_03265</name>
</gene>
<dbReference type="InterPro" id="IPR015807">
    <property type="entry name" value="His-tRNA-ligase"/>
</dbReference>
<dbReference type="GO" id="GO:0005524">
    <property type="term" value="F:ATP binding"/>
    <property type="evidence" value="ECO:0007669"/>
    <property type="project" value="UniProtKB-UniRule"/>
</dbReference>
<dbReference type="InterPro" id="IPR004154">
    <property type="entry name" value="Anticodon-bd"/>
</dbReference>
<dbReference type="GO" id="GO:0004821">
    <property type="term" value="F:histidine-tRNA ligase activity"/>
    <property type="evidence" value="ECO:0007669"/>
    <property type="project" value="UniProtKB-UniRule"/>
</dbReference>
<evidence type="ECO:0000256" key="3">
    <source>
        <dbReference type="ARBA" id="ARBA00022741"/>
    </source>
</evidence>